<dbReference type="PANTHER" id="PTHR11537:SF254">
    <property type="entry name" value="POTASSIUM VOLTAGE-GATED CHANNEL PROTEIN SHAB"/>
    <property type="match status" value="1"/>
</dbReference>
<proteinExistence type="predicted"/>
<feature type="transmembrane region" description="Helical" evidence="8">
    <location>
        <begin position="79"/>
        <end position="99"/>
    </location>
</feature>
<feature type="transmembrane region" description="Helical" evidence="8">
    <location>
        <begin position="49"/>
        <end position="73"/>
    </location>
</feature>
<reference evidence="11" key="1">
    <citation type="journal article" date="2019" name="Int. J. Syst. Evol. Microbiol.">
        <title>The Global Catalogue of Microorganisms (GCM) 10K type strain sequencing project: providing services to taxonomists for standard genome sequencing and annotation.</title>
        <authorList>
            <consortium name="The Broad Institute Genomics Platform"/>
            <consortium name="The Broad Institute Genome Sequencing Center for Infectious Disease"/>
            <person name="Wu L."/>
            <person name="Ma J."/>
        </authorList>
    </citation>
    <scope>NUCLEOTIDE SEQUENCE [LARGE SCALE GENOMIC DNA]</scope>
    <source>
        <strain evidence="11">JCM 13316</strain>
    </source>
</reference>
<evidence type="ECO:0000256" key="5">
    <source>
        <dbReference type="ARBA" id="ARBA00023065"/>
    </source>
</evidence>
<dbReference type="SUPFAM" id="SSF81324">
    <property type="entry name" value="Voltage-gated potassium channels"/>
    <property type="match status" value="1"/>
</dbReference>
<evidence type="ECO:0000313" key="11">
    <source>
        <dbReference type="Proteomes" id="UP001500784"/>
    </source>
</evidence>
<evidence type="ECO:0000256" key="3">
    <source>
        <dbReference type="ARBA" id="ARBA00022692"/>
    </source>
</evidence>
<gene>
    <name evidence="10" type="ORF">GCM10009688_06020</name>
</gene>
<keyword evidence="5" id="KW-0406">Ion transport</keyword>
<comment type="caution">
    <text evidence="10">The sequence shown here is derived from an EMBL/GenBank/DDBJ whole genome shotgun (WGS) entry which is preliminary data.</text>
</comment>
<dbReference type="Pfam" id="PF07885">
    <property type="entry name" value="Ion_trans_2"/>
    <property type="match status" value="1"/>
</dbReference>
<keyword evidence="4 8" id="KW-1133">Transmembrane helix</keyword>
<name>A0ABP5A615_9MICC</name>
<organism evidence="10 11">
    <name type="scientific">Arthrobacter gandavensis</name>
    <dbReference type="NCBI Taxonomy" id="169960"/>
    <lineage>
        <taxon>Bacteria</taxon>
        <taxon>Bacillati</taxon>
        <taxon>Actinomycetota</taxon>
        <taxon>Actinomycetes</taxon>
        <taxon>Micrococcales</taxon>
        <taxon>Micrococcaceae</taxon>
        <taxon>Arthrobacter</taxon>
    </lineage>
</organism>
<dbReference type="PANTHER" id="PTHR11537">
    <property type="entry name" value="VOLTAGE-GATED POTASSIUM CHANNEL"/>
    <property type="match status" value="1"/>
</dbReference>
<keyword evidence="11" id="KW-1185">Reference proteome</keyword>
<evidence type="ECO:0000256" key="6">
    <source>
        <dbReference type="ARBA" id="ARBA00023136"/>
    </source>
</evidence>
<feature type="domain" description="Potassium channel" evidence="9">
    <location>
        <begin position="26"/>
        <end position="95"/>
    </location>
</feature>
<comment type="subcellular location">
    <subcellularLocation>
        <location evidence="1">Membrane</location>
        <topology evidence="1">Multi-pass membrane protein</topology>
    </subcellularLocation>
</comment>
<evidence type="ECO:0000256" key="7">
    <source>
        <dbReference type="ARBA" id="ARBA00023303"/>
    </source>
</evidence>
<accession>A0ABP5A615</accession>
<dbReference type="RefSeq" id="WP_152227392.1">
    <property type="nucleotide sequence ID" value="NZ_BAAALV010000001.1"/>
</dbReference>
<dbReference type="InterPro" id="IPR013099">
    <property type="entry name" value="K_chnl_dom"/>
</dbReference>
<evidence type="ECO:0000259" key="9">
    <source>
        <dbReference type="Pfam" id="PF07885"/>
    </source>
</evidence>
<evidence type="ECO:0000256" key="8">
    <source>
        <dbReference type="SAM" id="Phobius"/>
    </source>
</evidence>
<dbReference type="Gene3D" id="1.10.287.70">
    <property type="match status" value="1"/>
</dbReference>
<feature type="transmembrane region" description="Helical" evidence="8">
    <location>
        <begin position="20"/>
        <end position="37"/>
    </location>
</feature>
<evidence type="ECO:0000256" key="4">
    <source>
        <dbReference type="ARBA" id="ARBA00022989"/>
    </source>
</evidence>
<dbReference type="PRINTS" id="PR00169">
    <property type="entry name" value="KCHANNEL"/>
</dbReference>
<evidence type="ECO:0000256" key="1">
    <source>
        <dbReference type="ARBA" id="ARBA00004141"/>
    </source>
</evidence>
<evidence type="ECO:0000256" key="2">
    <source>
        <dbReference type="ARBA" id="ARBA00022448"/>
    </source>
</evidence>
<dbReference type="InterPro" id="IPR028325">
    <property type="entry name" value="VG_K_chnl"/>
</dbReference>
<evidence type="ECO:0000313" key="10">
    <source>
        <dbReference type="EMBL" id="GAA1904688.1"/>
    </source>
</evidence>
<sequence length="140" mass="15759">MKRLHVLWNIIRITGADVVFYGFLAVYVAAALLLPLFEPGIPRFGDALWYLFVSFTTIGFGDFVAVTVVGRLITVAVALYGILVVALATGVIVGFYNTLMRTRSKESLRDFVSELERLPDLSREQLADLARRVRERHLLE</sequence>
<keyword evidence="3 8" id="KW-0812">Transmembrane</keyword>
<protein>
    <recommendedName>
        <fullName evidence="9">Potassium channel domain-containing protein</fullName>
    </recommendedName>
</protein>
<keyword evidence="2" id="KW-0813">Transport</keyword>
<keyword evidence="6 8" id="KW-0472">Membrane</keyword>
<dbReference type="EMBL" id="BAAALV010000001">
    <property type="protein sequence ID" value="GAA1904688.1"/>
    <property type="molecule type" value="Genomic_DNA"/>
</dbReference>
<dbReference type="Proteomes" id="UP001500784">
    <property type="component" value="Unassembled WGS sequence"/>
</dbReference>
<keyword evidence="7" id="KW-0407">Ion channel</keyword>